<feature type="domain" description="RNase H type-1" evidence="1">
    <location>
        <begin position="41"/>
        <end position="117"/>
    </location>
</feature>
<organism evidence="2 3">
    <name type="scientific">Novosphingobium capsulatum</name>
    <dbReference type="NCBI Taxonomy" id="13688"/>
    <lineage>
        <taxon>Bacteria</taxon>
        <taxon>Pseudomonadati</taxon>
        <taxon>Pseudomonadota</taxon>
        <taxon>Alphaproteobacteria</taxon>
        <taxon>Sphingomonadales</taxon>
        <taxon>Sphingomonadaceae</taxon>
        <taxon>Novosphingobium</taxon>
    </lineage>
</organism>
<dbReference type="Gene3D" id="3.30.420.10">
    <property type="entry name" value="Ribonuclease H-like superfamily/Ribonuclease H"/>
    <property type="match status" value="1"/>
</dbReference>
<reference evidence="2 3" key="1">
    <citation type="submission" date="2023-07" db="EMBL/GenBank/DDBJ databases">
        <title>Sorghum-associated microbial communities from plants grown in Nebraska, USA.</title>
        <authorList>
            <person name="Schachtman D."/>
        </authorList>
    </citation>
    <scope>NUCLEOTIDE SEQUENCE [LARGE SCALE GENOMIC DNA]</scope>
    <source>
        <strain evidence="2 3">DS1027</strain>
    </source>
</reference>
<evidence type="ECO:0000313" key="3">
    <source>
        <dbReference type="Proteomes" id="UP001184150"/>
    </source>
</evidence>
<dbReference type="EC" id="3.1.26.4" evidence="2"/>
<evidence type="ECO:0000313" key="2">
    <source>
        <dbReference type="EMBL" id="MDR6509583.1"/>
    </source>
</evidence>
<dbReference type="InterPro" id="IPR012337">
    <property type="entry name" value="RNaseH-like_sf"/>
</dbReference>
<protein>
    <submittedName>
        <fullName evidence="2">Ribonuclease HI</fullName>
        <ecNumber evidence="2">3.1.26.4</ecNumber>
    </submittedName>
</protein>
<dbReference type="InterPro" id="IPR002156">
    <property type="entry name" value="RNaseH_domain"/>
</dbReference>
<gene>
    <name evidence="2" type="ORF">J2792_000423</name>
</gene>
<dbReference type="GO" id="GO:0004523">
    <property type="term" value="F:RNA-DNA hybrid ribonuclease activity"/>
    <property type="evidence" value="ECO:0007669"/>
    <property type="project" value="UniProtKB-EC"/>
</dbReference>
<comment type="caution">
    <text evidence="2">The sequence shown here is derived from an EMBL/GenBank/DDBJ whole genome shotgun (WGS) entry which is preliminary data.</text>
</comment>
<dbReference type="SUPFAM" id="SSF53098">
    <property type="entry name" value="Ribonuclease H-like"/>
    <property type="match status" value="1"/>
</dbReference>
<dbReference type="EMBL" id="JAVDRD010000001">
    <property type="protein sequence ID" value="MDR6509583.1"/>
    <property type="molecule type" value="Genomic_DNA"/>
</dbReference>
<dbReference type="Proteomes" id="UP001184150">
    <property type="component" value="Unassembled WGS sequence"/>
</dbReference>
<evidence type="ECO:0000259" key="1">
    <source>
        <dbReference type="Pfam" id="PF13456"/>
    </source>
</evidence>
<dbReference type="RefSeq" id="WP_231627557.1">
    <property type="nucleotide sequence ID" value="NZ_JAVDRD010000001.1"/>
</dbReference>
<accession>A0ABU1MGW9</accession>
<sequence>MPPPAPRKLWFDGGCRPNPGRMEIAVVTGGRTWIVPDCGVGDSNRAEWLALLGAIDLARQLGETDVVLCGDSAFVIDQIAGRTAAHPATADCLAAYRNGLVSFSRVRLRHVGRAQNLAGIALEYRRAGLAPPQPLADQQGLRLFPRMA</sequence>
<keyword evidence="2" id="KW-0378">Hydrolase</keyword>
<keyword evidence="3" id="KW-1185">Reference proteome</keyword>
<proteinExistence type="predicted"/>
<dbReference type="Pfam" id="PF13456">
    <property type="entry name" value="RVT_3"/>
    <property type="match status" value="1"/>
</dbReference>
<dbReference type="InterPro" id="IPR036397">
    <property type="entry name" value="RNaseH_sf"/>
</dbReference>
<name>A0ABU1MGW9_9SPHN</name>